<feature type="domain" description="PAC" evidence="9">
    <location>
        <begin position="76"/>
        <end position="127"/>
    </location>
</feature>
<dbReference type="RefSeq" id="WP_162317469.1">
    <property type="nucleotide sequence ID" value="NZ_JAHQXF010000001.1"/>
</dbReference>
<dbReference type="CDD" id="cd00082">
    <property type="entry name" value="HisKA"/>
    <property type="match status" value="1"/>
</dbReference>
<dbReference type="InterPro" id="IPR004358">
    <property type="entry name" value="Sig_transdc_His_kin-like_C"/>
</dbReference>
<dbReference type="SMART" id="SM00091">
    <property type="entry name" value="PAS"/>
    <property type="match status" value="1"/>
</dbReference>
<dbReference type="InterPro" id="IPR005467">
    <property type="entry name" value="His_kinase_dom"/>
</dbReference>
<evidence type="ECO:0000256" key="4">
    <source>
        <dbReference type="ARBA" id="ARBA00022679"/>
    </source>
</evidence>
<dbReference type="GO" id="GO:0000155">
    <property type="term" value="F:phosphorelay sensor kinase activity"/>
    <property type="evidence" value="ECO:0007669"/>
    <property type="project" value="InterPro"/>
</dbReference>
<dbReference type="SUPFAM" id="SSF55874">
    <property type="entry name" value="ATPase domain of HSP90 chaperone/DNA topoisomerase II/histidine kinase"/>
    <property type="match status" value="1"/>
</dbReference>
<dbReference type="InterPro" id="IPR035965">
    <property type="entry name" value="PAS-like_dom_sf"/>
</dbReference>
<feature type="domain" description="Histidine kinase" evidence="7">
    <location>
        <begin position="138"/>
        <end position="334"/>
    </location>
</feature>
<dbReference type="OrthoDB" id="8127at2157"/>
<keyword evidence="6" id="KW-0902">Two-component regulatory system</keyword>
<keyword evidence="11" id="KW-1185">Reference proteome</keyword>
<feature type="domain" description="PAS" evidence="8">
    <location>
        <begin position="4"/>
        <end position="74"/>
    </location>
</feature>
<dbReference type="Gene3D" id="1.10.287.130">
    <property type="match status" value="1"/>
</dbReference>
<gene>
    <name evidence="10" type="ORF">KTS45_09385</name>
</gene>
<reference evidence="10 11" key="1">
    <citation type="submission" date="2021-06" db="EMBL/GenBank/DDBJ databases">
        <title>New haloarchaea isolates fom saline soil.</title>
        <authorList>
            <person name="Duran-Viseras A."/>
            <person name="Sanchez-Porro C.S."/>
            <person name="Ventosa A."/>
        </authorList>
    </citation>
    <scope>NUCLEOTIDE SEQUENCE [LARGE SCALE GENOMIC DNA]</scope>
    <source>
        <strain evidence="10 11">JCM 183640</strain>
    </source>
</reference>
<keyword evidence="3" id="KW-0597">Phosphoprotein</keyword>
<dbReference type="InterPro" id="IPR003661">
    <property type="entry name" value="HisK_dim/P_dom"/>
</dbReference>
<evidence type="ECO:0000256" key="3">
    <source>
        <dbReference type="ARBA" id="ARBA00022553"/>
    </source>
</evidence>
<dbReference type="NCBIfam" id="TIGR00229">
    <property type="entry name" value="sensory_box"/>
    <property type="match status" value="1"/>
</dbReference>
<dbReference type="PROSITE" id="PS50113">
    <property type="entry name" value="PAC"/>
    <property type="match status" value="1"/>
</dbReference>
<dbReference type="Proteomes" id="UP000766550">
    <property type="component" value="Unassembled WGS sequence"/>
</dbReference>
<dbReference type="EMBL" id="JAHQXF010000001">
    <property type="protein sequence ID" value="MBV0924414.1"/>
    <property type="molecule type" value="Genomic_DNA"/>
</dbReference>
<dbReference type="AlphaFoldDB" id="A0A8J7Y9Z0"/>
<dbReference type="SUPFAM" id="SSF55785">
    <property type="entry name" value="PYP-like sensor domain (PAS domain)"/>
    <property type="match status" value="1"/>
</dbReference>
<dbReference type="SMART" id="SM00388">
    <property type="entry name" value="HisKA"/>
    <property type="match status" value="1"/>
</dbReference>
<comment type="catalytic activity">
    <reaction evidence="1">
        <text>ATP + protein L-histidine = ADP + protein N-phospho-L-histidine.</text>
        <dbReference type="EC" id="2.7.13.3"/>
    </reaction>
</comment>
<dbReference type="PROSITE" id="PS50109">
    <property type="entry name" value="HIS_KIN"/>
    <property type="match status" value="1"/>
</dbReference>
<evidence type="ECO:0000256" key="2">
    <source>
        <dbReference type="ARBA" id="ARBA00012438"/>
    </source>
</evidence>
<evidence type="ECO:0000256" key="1">
    <source>
        <dbReference type="ARBA" id="ARBA00000085"/>
    </source>
</evidence>
<dbReference type="EC" id="2.7.13.3" evidence="2"/>
<protein>
    <recommendedName>
        <fullName evidence="2">histidine kinase</fullName>
        <ecNumber evidence="2">2.7.13.3</ecNumber>
    </recommendedName>
</protein>
<dbReference type="SUPFAM" id="SSF47384">
    <property type="entry name" value="Homodimeric domain of signal transducing histidine kinase"/>
    <property type="match status" value="1"/>
</dbReference>
<dbReference type="Pfam" id="PF00512">
    <property type="entry name" value="HisKA"/>
    <property type="match status" value="1"/>
</dbReference>
<dbReference type="PANTHER" id="PTHR43711">
    <property type="entry name" value="TWO-COMPONENT HISTIDINE KINASE"/>
    <property type="match status" value="1"/>
</dbReference>
<organism evidence="10 11">
    <name type="scientific">Haloarcula limicola</name>
    <dbReference type="NCBI Taxonomy" id="1429915"/>
    <lineage>
        <taxon>Archaea</taxon>
        <taxon>Methanobacteriati</taxon>
        <taxon>Methanobacteriota</taxon>
        <taxon>Stenosarchaea group</taxon>
        <taxon>Halobacteria</taxon>
        <taxon>Halobacteriales</taxon>
        <taxon>Haloarculaceae</taxon>
        <taxon>Haloarcula</taxon>
    </lineage>
</organism>
<dbReference type="Pfam" id="PF08448">
    <property type="entry name" value="PAS_4"/>
    <property type="match status" value="1"/>
</dbReference>
<dbReference type="InterPro" id="IPR000700">
    <property type="entry name" value="PAS-assoc_C"/>
</dbReference>
<dbReference type="InterPro" id="IPR036890">
    <property type="entry name" value="HATPase_C_sf"/>
</dbReference>
<evidence type="ECO:0000256" key="6">
    <source>
        <dbReference type="ARBA" id="ARBA00023012"/>
    </source>
</evidence>
<name>A0A8J7Y9Z0_9EURY</name>
<dbReference type="InterPro" id="IPR003594">
    <property type="entry name" value="HATPase_dom"/>
</dbReference>
<evidence type="ECO:0000259" key="7">
    <source>
        <dbReference type="PROSITE" id="PS50109"/>
    </source>
</evidence>
<evidence type="ECO:0000259" key="8">
    <source>
        <dbReference type="PROSITE" id="PS50112"/>
    </source>
</evidence>
<dbReference type="Gene3D" id="3.30.565.10">
    <property type="entry name" value="Histidine kinase-like ATPase, C-terminal domain"/>
    <property type="match status" value="1"/>
</dbReference>
<evidence type="ECO:0000259" key="9">
    <source>
        <dbReference type="PROSITE" id="PS50113"/>
    </source>
</evidence>
<dbReference type="PRINTS" id="PR00344">
    <property type="entry name" value="BCTRLSENSOR"/>
</dbReference>
<evidence type="ECO:0000313" key="11">
    <source>
        <dbReference type="Proteomes" id="UP000766550"/>
    </source>
</evidence>
<dbReference type="InterPro" id="IPR000014">
    <property type="entry name" value="PAS"/>
</dbReference>
<dbReference type="Pfam" id="PF02518">
    <property type="entry name" value="HATPase_c"/>
    <property type="match status" value="1"/>
</dbReference>
<comment type="caution">
    <text evidence="10">The sequence shown here is derived from an EMBL/GenBank/DDBJ whole genome shotgun (WGS) entry which is preliminary data.</text>
</comment>
<dbReference type="CDD" id="cd00130">
    <property type="entry name" value="PAS"/>
    <property type="match status" value="1"/>
</dbReference>
<dbReference type="InterPro" id="IPR036097">
    <property type="entry name" value="HisK_dim/P_sf"/>
</dbReference>
<evidence type="ECO:0000256" key="5">
    <source>
        <dbReference type="ARBA" id="ARBA00022777"/>
    </source>
</evidence>
<accession>A0A8J7Y9Z0</accession>
<keyword evidence="5" id="KW-0418">Kinase</keyword>
<keyword evidence="4" id="KW-0808">Transferase</keyword>
<proteinExistence type="predicted"/>
<dbReference type="InterPro" id="IPR013656">
    <property type="entry name" value="PAS_4"/>
</dbReference>
<dbReference type="PANTHER" id="PTHR43711:SF1">
    <property type="entry name" value="HISTIDINE KINASE 1"/>
    <property type="match status" value="1"/>
</dbReference>
<dbReference type="SMART" id="SM00387">
    <property type="entry name" value="HATPase_c"/>
    <property type="match status" value="1"/>
</dbReference>
<dbReference type="PROSITE" id="PS50112">
    <property type="entry name" value="PAS"/>
    <property type="match status" value="1"/>
</dbReference>
<sequence length="334" mass="36848">MAGDGRVLERALDTLDDVFYVYDAGGRLIHWNRRLNELFGLSDAELDGMLPTEFFEEADRPAVEAAMADIFESGETLVEAWAETTQGRVRFELTGRLLTEEDGSILGFAGVGRDVTDRREQAWHLAKQNERLEEFADILAHDLRSPLAVANGHLELMQTTGERDHLADIAAAHERMEHIIEDVRTATREGTLAADVMPIDVVVVAREAWETVEIDGETLELPSELTVDADAKRLRRLFENLFRNCVDHGSTERSPVTVRVLATERGFAVEDDGPGIDPADREDVFGPGISHSDGGTGFGLYIVRTITEAHGWSVTVTEGTDGGARFEFDLRGAA</sequence>
<dbReference type="InterPro" id="IPR050736">
    <property type="entry name" value="Sensor_HK_Regulatory"/>
</dbReference>
<evidence type="ECO:0000313" key="10">
    <source>
        <dbReference type="EMBL" id="MBV0924414.1"/>
    </source>
</evidence>
<dbReference type="Gene3D" id="3.30.450.20">
    <property type="entry name" value="PAS domain"/>
    <property type="match status" value="1"/>
</dbReference>